<dbReference type="RefSeq" id="XP_049129915.1">
    <property type="nucleotide sequence ID" value="XM_049273958.1"/>
</dbReference>
<sequence length="407" mass="44611">MKSVCAARIERQQEQSIDYANATYFAYNFSQSNATGTHTTDANGGGFDDENDSNSHAHVCWATLNLADDCDFSSGDGHGTYDGTWQVNNTDANEIDLDNTRLVTLRIHRLRAESCPGPCGDNPHAAGSVSNGTYHNARPDHNTPTNGPQLSGVFSNDTFNRDAYADVNHATRSSPFANLLLNSSEKGQPHDVPAALSQNTVAASHDAKNAERVSAQSPAWRDTASSPATNPPQRRNLHGNWRQRHKASTTSFRDSVLADFAKEQEVEKQPTLLEKLGHSQSDPEPWQVELRQQKSRPFSAPTRLAGKSLSGDVKLQHGLFQELGEKYGNTWSQAIKKDEQSNGSSASFYRQDSPVQSEQGVPTKKKTLLEIYYEAKREADLQKPGLSRQLQFGDMAAVEIHKSGSAA</sequence>
<feature type="region of interest" description="Disordered" evidence="1">
    <location>
        <begin position="200"/>
        <end position="249"/>
    </location>
</feature>
<accession>A0AA37UN00</accession>
<comment type="caution">
    <text evidence="2">The sequence shown here is derived from an EMBL/GenBank/DDBJ whole genome shotgun (WGS) entry which is preliminary data.</text>
</comment>
<evidence type="ECO:0000313" key="3">
    <source>
        <dbReference type="Proteomes" id="UP001055115"/>
    </source>
</evidence>
<feature type="region of interest" description="Disordered" evidence="1">
    <location>
        <begin position="338"/>
        <end position="362"/>
    </location>
</feature>
<feature type="compositionally biased region" description="Polar residues" evidence="1">
    <location>
        <begin position="341"/>
        <end position="360"/>
    </location>
</feature>
<evidence type="ECO:0000313" key="2">
    <source>
        <dbReference type="EMBL" id="GKT47565.1"/>
    </source>
</evidence>
<feature type="region of interest" description="Disordered" evidence="1">
    <location>
        <begin position="119"/>
        <end position="155"/>
    </location>
</feature>
<feature type="compositionally biased region" description="Polar residues" evidence="1">
    <location>
        <begin position="223"/>
        <end position="233"/>
    </location>
</feature>
<organism evidence="2 3">
    <name type="scientific">Colletotrichum spaethianum</name>
    <dbReference type="NCBI Taxonomy" id="700344"/>
    <lineage>
        <taxon>Eukaryota</taxon>
        <taxon>Fungi</taxon>
        <taxon>Dikarya</taxon>
        <taxon>Ascomycota</taxon>
        <taxon>Pezizomycotina</taxon>
        <taxon>Sordariomycetes</taxon>
        <taxon>Hypocreomycetidae</taxon>
        <taxon>Glomerellales</taxon>
        <taxon>Glomerellaceae</taxon>
        <taxon>Colletotrichum</taxon>
        <taxon>Colletotrichum spaethianum species complex</taxon>
    </lineage>
</organism>
<reference evidence="2 3" key="1">
    <citation type="submission" date="2022-03" db="EMBL/GenBank/DDBJ databases">
        <title>Genome data of Colletotrichum spp.</title>
        <authorList>
            <person name="Utami Y.D."/>
            <person name="Hiruma K."/>
        </authorList>
    </citation>
    <scope>NUCLEOTIDE SEQUENCE [LARGE SCALE GENOMIC DNA]</scope>
    <source>
        <strain evidence="2 3">MAFF 239500</strain>
    </source>
</reference>
<name>A0AA37UN00_9PEZI</name>
<dbReference type="EMBL" id="BQXU01000020">
    <property type="protein sequence ID" value="GKT47565.1"/>
    <property type="molecule type" value="Genomic_DNA"/>
</dbReference>
<dbReference type="AlphaFoldDB" id="A0AA37UN00"/>
<protein>
    <submittedName>
        <fullName evidence="2">Uncharacterized protein</fullName>
    </submittedName>
</protein>
<feature type="compositionally biased region" description="Polar residues" evidence="1">
    <location>
        <begin position="142"/>
        <end position="155"/>
    </location>
</feature>
<evidence type="ECO:0000256" key="1">
    <source>
        <dbReference type="SAM" id="MobiDB-lite"/>
    </source>
</evidence>
<keyword evidence="3" id="KW-1185">Reference proteome</keyword>
<dbReference type="GeneID" id="73328548"/>
<gene>
    <name evidence="2" type="ORF">ColSpa_07746</name>
</gene>
<proteinExistence type="predicted"/>
<feature type="compositionally biased region" description="Basic residues" evidence="1">
    <location>
        <begin position="235"/>
        <end position="247"/>
    </location>
</feature>
<dbReference type="Proteomes" id="UP001055115">
    <property type="component" value="Unassembled WGS sequence"/>
</dbReference>